<dbReference type="CDD" id="cd04301">
    <property type="entry name" value="NAT_SF"/>
    <property type="match status" value="1"/>
</dbReference>
<proteinExistence type="predicted"/>
<dbReference type="Proteomes" id="UP000647587">
    <property type="component" value="Unassembled WGS sequence"/>
</dbReference>
<dbReference type="PANTHER" id="PTHR43877">
    <property type="entry name" value="AMINOALKYLPHOSPHONATE N-ACETYLTRANSFERASE-RELATED-RELATED"/>
    <property type="match status" value="1"/>
</dbReference>
<feature type="domain" description="N-acetyltransferase" evidence="3">
    <location>
        <begin position="1"/>
        <end position="161"/>
    </location>
</feature>
<keyword evidence="5" id="KW-1185">Reference proteome</keyword>
<gene>
    <name evidence="4" type="ORF">GCM10008955_16160</name>
</gene>
<keyword evidence="1" id="KW-0808">Transferase</keyword>
<dbReference type="InterPro" id="IPR050832">
    <property type="entry name" value="Bact_Acetyltransf"/>
</dbReference>
<comment type="caution">
    <text evidence="4">The sequence shown here is derived from an EMBL/GenBank/DDBJ whole genome shotgun (WGS) entry which is preliminary data.</text>
</comment>
<dbReference type="InterPro" id="IPR000182">
    <property type="entry name" value="GNAT_dom"/>
</dbReference>
<dbReference type="InterPro" id="IPR016181">
    <property type="entry name" value="Acyl_CoA_acyltransferase"/>
</dbReference>
<name>A0ABQ2ES99_9DEIO</name>
<dbReference type="EMBL" id="BMPP01000005">
    <property type="protein sequence ID" value="GGK23341.1"/>
    <property type="molecule type" value="Genomic_DNA"/>
</dbReference>
<protein>
    <recommendedName>
        <fullName evidence="3">N-acetyltransferase domain-containing protein</fullName>
    </recommendedName>
</protein>
<dbReference type="PANTHER" id="PTHR43877:SF2">
    <property type="entry name" value="AMINOALKYLPHOSPHONATE N-ACETYLTRANSFERASE-RELATED"/>
    <property type="match status" value="1"/>
</dbReference>
<dbReference type="SUPFAM" id="SSF55729">
    <property type="entry name" value="Acyl-CoA N-acyltransferases (Nat)"/>
    <property type="match status" value="1"/>
</dbReference>
<dbReference type="Pfam" id="PF00583">
    <property type="entry name" value="Acetyltransf_1"/>
    <property type="match status" value="1"/>
</dbReference>
<accession>A0ABQ2ES99</accession>
<evidence type="ECO:0000313" key="5">
    <source>
        <dbReference type="Proteomes" id="UP000647587"/>
    </source>
</evidence>
<organism evidence="4 5">
    <name type="scientific">Deinococcus malanensis</name>
    <dbReference type="NCBI Taxonomy" id="1706855"/>
    <lineage>
        <taxon>Bacteria</taxon>
        <taxon>Thermotogati</taxon>
        <taxon>Deinococcota</taxon>
        <taxon>Deinococci</taxon>
        <taxon>Deinococcales</taxon>
        <taxon>Deinococcaceae</taxon>
        <taxon>Deinococcus</taxon>
    </lineage>
</organism>
<evidence type="ECO:0000256" key="2">
    <source>
        <dbReference type="ARBA" id="ARBA00023315"/>
    </source>
</evidence>
<sequence>MIRQRQAGDLRDLQLAMREVHEAEGYPSMWPADPMAFLQPSGTVAGRVAVQHEQVMGQVLLCSLSHGSWAAQLPPETLEVKRLFVAPAGRGLGLGRALMEAATAHARTLGRPAALQVAEHNRAALALYQALDWRHLTRGQATWSGPDGHRPMVAVLQSPPI</sequence>
<dbReference type="RefSeq" id="WP_308424648.1">
    <property type="nucleotide sequence ID" value="NZ_BMPP01000005.1"/>
</dbReference>
<dbReference type="Gene3D" id="3.40.630.30">
    <property type="match status" value="1"/>
</dbReference>
<evidence type="ECO:0000259" key="3">
    <source>
        <dbReference type="PROSITE" id="PS51186"/>
    </source>
</evidence>
<keyword evidence="2" id="KW-0012">Acyltransferase</keyword>
<evidence type="ECO:0000256" key="1">
    <source>
        <dbReference type="ARBA" id="ARBA00022679"/>
    </source>
</evidence>
<reference evidence="5" key="1">
    <citation type="journal article" date="2019" name="Int. J. Syst. Evol. Microbiol.">
        <title>The Global Catalogue of Microorganisms (GCM) 10K type strain sequencing project: providing services to taxonomists for standard genome sequencing and annotation.</title>
        <authorList>
            <consortium name="The Broad Institute Genomics Platform"/>
            <consortium name="The Broad Institute Genome Sequencing Center for Infectious Disease"/>
            <person name="Wu L."/>
            <person name="Ma J."/>
        </authorList>
    </citation>
    <scope>NUCLEOTIDE SEQUENCE [LARGE SCALE GENOMIC DNA]</scope>
    <source>
        <strain evidence="5">JCM 30331</strain>
    </source>
</reference>
<evidence type="ECO:0000313" key="4">
    <source>
        <dbReference type="EMBL" id="GGK23341.1"/>
    </source>
</evidence>
<dbReference type="PROSITE" id="PS51186">
    <property type="entry name" value="GNAT"/>
    <property type="match status" value="1"/>
</dbReference>